<keyword evidence="8" id="KW-1185">Reference proteome</keyword>
<dbReference type="SMART" id="SM00364">
    <property type="entry name" value="LRR_BAC"/>
    <property type="match status" value="5"/>
</dbReference>
<dbReference type="PANTHER" id="PTHR48051:SF36">
    <property type="entry name" value="CASPASE FAMILY P20 DOMAIN-CONTAINING PROTEIN"/>
    <property type="match status" value="1"/>
</dbReference>
<evidence type="ECO:0000256" key="5">
    <source>
        <dbReference type="SAM" id="SignalP"/>
    </source>
</evidence>
<reference evidence="7 8" key="1">
    <citation type="submission" date="2016-08" db="EMBL/GenBank/DDBJ databases">
        <title>A Parts List for Fungal Cellulosomes Revealed by Comparative Genomics.</title>
        <authorList>
            <consortium name="DOE Joint Genome Institute"/>
            <person name="Haitjema C.H."/>
            <person name="Gilmore S.P."/>
            <person name="Henske J.K."/>
            <person name="Solomon K.V."/>
            <person name="De Groot R."/>
            <person name="Kuo A."/>
            <person name="Mondo S.J."/>
            <person name="Salamov A.A."/>
            <person name="Labutti K."/>
            <person name="Zhao Z."/>
            <person name="Chiniquy J."/>
            <person name="Barry K."/>
            <person name="Brewer H.M."/>
            <person name="Purvine S.O."/>
            <person name="Wright A.T."/>
            <person name="Boxma B."/>
            <person name="Van Alen T."/>
            <person name="Hackstein J.H."/>
            <person name="Baker S.E."/>
            <person name="Grigoriev I.V."/>
            <person name="O'Malley M.A."/>
        </authorList>
    </citation>
    <scope>NUCLEOTIDE SEQUENCE [LARGE SCALE GENOMIC DNA]</scope>
    <source>
        <strain evidence="7 8">S4</strain>
    </source>
</reference>
<organism evidence="7 8">
    <name type="scientific">Anaeromyces robustus</name>
    <dbReference type="NCBI Taxonomy" id="1754192"/>
    <lineage>
        <taxon>Eukaryota</taxon>
        <taxon>Fungi</taxon>
        <taxon>Fungi incertae sedis</taxon>
        <taxon>Chytridiomycota</taxon>
        <taxon>Chytridiomycota incertae sedis</taxon>
        <taxon>Neocallimastigomycetes</taxon>
        <taxon>Neocallimastigales</taxon>
        <taxon>Neocallimastigaceae</taxon>
        <taxon>Anaeromyces</taxon>
    </lineage>
</organism>
<dbReference type="InterPro" id="IPR018371">
    <property type="entry name" value="Chitin-binding_1_CS"/>
</dbReference>
<reference evidence="7 8" key="2">
    <citation type="submission" date="2016-08" db="EMBL/GenBank/DDBJ databases">
        <title>Pervasive Adenine N6-methylation of Active Genes in Fungi.</title>
        <authorList>
            <consortium name="DOE Joint Genome Institute"/>
            <person name="Mondo S.J."/>
            <person name="Dannebaum R.O."/>
            <person name="Kuo R.C."/>
            <person name="Labutti K."/>
            <person name="Haridas S."/>
            <person name="Kuo A."/>
            <person name="Salamov A."/>
            <person name="Ahrendt S.R."/>
            <person name="Lipzen A."/>
            <person name="Sullivan W."/>
            <person name="Andreopoulos W.B."/>
            <person name="Clum A."/>
            <person name="Lindquist E."/>
            <person name="Daum C."/>
            <person name="Ramamoorthy G.K."/>
            <person name="Gryganskyi A."/>
            <person name="Culley D."/>
            <person name="Magnuson J.K."/>
            <person name="James T.Y."/>
            <person name="O'Malley M.A."/>
            <person name="Stajich J.E."/>
            <person name="Spatafora J.W."/>
            <person name="Visel A."/>
            <person name="Grigoriev I.V."/>
        </authorList>
    </citation>
    <scope>NUCLEOTIDE SEQUENCE [LARGE SCALE GENOMIC DNA]</scope>
    <source>
        <strain evidence="7 8">S4</strain>
    </source>
</reference>
<name>A0A1Y1WXA5_9FUNG</name>
<evidence type="ECO:0000313" key="7">
    <source>
        <dbReference type="EMBL" id="ORX78170.1"/>
    </source>
</evidence>
<keyword evidence="5" id="KW-0732">Signal</keyword>
<keyword evidence="4" id="KW-1015">Disulfide bond</keyword>
<dbReference type="InterPro" id="IPR050216">
    <property type="entry name" value="LRR_domain-containing"/>
</dbReference>
<dbReference type="InterPro" id="IPR001002">
    <property type="entry name" value="Chitin-bd_1"/>
</dbReference>
<dbReference type="InterPro" id="IPR032675">
    <property type="entry name" value="LRR_dom_sf"/>
</dbReference>
<feature type="signal peptide" evidence="5">
    <location>
        <begin position="1"/>
        <end position="21"/>
    </location>
</feature>
<accession>A0A1Y1WXA5</accession>
<comment type="caution">
    <text evidence="7">The sequence shown here is derived from an EMBL/GenBank/DDBJ whole genome shotgun (WGS) entry which is preliminary data.</text>
</comment>
<dbReference type="GO" id="GO:0008061">
    <property type="term" value="F:chitin binding"/>
    <property type="evidence" value="ECO:0007669"/>
    <property type="project" value="UniProtKB-UniRule"/>
</dbReference>
<feature type="disulfide bond" evidence="4">
    <location>
        <begin position="864"/>
        <end position="876"/>
    </location>
</feature>
<comment type="caution">
    <text evidence="4">Lacks conserved residue(s) required for the propagation of feature annotation.</text>
</comment>
<dbReference type="SMART" id="SM00369">
    <property type="entry name" value="LRR_TYP"/>
    <property type="match status" value="8"/>
</dbReference>
<dbReference type="Gene3D" id="3.80.10.10">
    <property type="entry name" value="Ribonuclease Inhibitor"/>
    <property type="match status" value="3"/>
</dbReference>
<dbReference type="AlphaFoldDB" id="A0A1Y1WXA5"/>
<gene>
    <name evidence="7" type="ORF">BCR32DRAFT_51277</name>
</gene>
<dbReference type="Pfam" id="PF13855">
    <property type="entry name" value="LRR_8"/>
    <property type="match status" value="1"/>
</dbReference>
<feature type="disulfide bond" evidence="4">
    <location>
        <begin position="495"/>
        <end position="507"/>
    </location>
</feature>
<dbReference type="PROSITE" id="PS00026">
    <property type="entry name" value="CHIT_BIND_I_1"/>
    <property type="match status" value="1"/>
</dbReference>
<protein>
    <submittedName>
        <fullName evidence="7">L domain-like protein</fullName>
    </submittedName>
</protein>
<evidence type="ECO:0000313" key="8">
    <source>
        <dbReference type="Proteomes" id="UP000193944"/>
    </source>
</evidence>
<dbReference type="InterPro" id="IPR055414">
    <property type="entry name" value="LRR_R13L4/SHOC2-like"/>
</dbReference>
<evidence type="ECO:0000256" key="2">
    <source>
        <dbReference type="ARBA" id="ARBA00022669"/>
    </source>
</evidence>
<dbReference type="SUPFAM" id="SSF52058">
    <property type="entry name" value="L domain-like"/>
    <property type="match status" value="2"/>
</dbReference>
<feature type="disulfide bond" evidence="4">
    <location>
        <begin position="500"/>
        <end position="514"/>
    </location>
</feature>
<dbReference type="Pfam" id="PF00560">
    <property type="entry name" value="LRR_1"/>
    <property type="match status" value="1"/>
</dbReference>
<dbReference type="SMART" id="SM00365">
    <property type="entry name" value="LRR_SD22"/>
    <property type="match status" value="8"/>
</dbReference>
<feature type="disulfide bond" evidence="4">
    <location>
        <begin position="869"/>
        <end position="883"/>
    </location>
</feature>
<dbReference type="InterPro" id="IPR036861">
    <property type="entry name" value="Endochitinase-like_sf"/>
</dbReference>
<sequence length="1052" mass="120725">MNLQFILKALSFLILTSFAFANDCDDIKDYLTKKDDDKISYDNVIEKCTVNDQGKVIELTVVNYYLQEEDVNKILSYNTIKKLKYVVRFNLEYLENYETKIIEHPGYSKFPTVISKLSELETLEFNYERITTLKYTEFKFNTPIETGSLNISKKLKNLSFSQVDFNSQNMDELSSLTNLESLNFDHCGFDKDGLSALGNNENLKTITLYDQEIPNNINKIKSLKKLYFIMLKCNSSTTYDLNGLDNLEFMDVTLLNDCKFEMSKLEKLSELYFEGETSFFGQGVGSAVSLNAPNNIKKLKFSHVTMSSDNYEVVTSLPNLEELSISYIMPSFEKFNIKSFKSHDKLRQLTLSKSGYDISSKFIDINLEFLNDLTNLNYLDLSNNQINKFPEQIGSLKKLEYINLESNEIFDKIPESYNDLENLKYFNIDNNKNIGGKVLKNKNLKECGYGNSNDSYELCIPKDFEPNCLSGNEFETCGEDEESTDGQCGEGHGKCPYTQCCSKDGKCGTTGDFCNISNNCQIQYGHCINECEEINEQLKKFNEQDSFNVICKTNEHGKVDYLGLQDITNGDRVKRYMKQLVKLSEIKSLSLISLRDLDNFELIKNLTTLTQLEIMNIDYHYSMPKEILNLTNLKILNLENTSITSIPSDISKLKYLEELYLSNNSLSKLPDGIEKLENLKILDLEYNPFNRFPKQIPNIKNLEKLIYNRIGTSVPPEIEKLEKLEYLVLNNNNYKLIPEELGNLKSLKYLDLSSNELYKFPEQLSSLKTLETLKLESNHIYDSIPEAYNNLENLKYINIDGNRKISGKVLVNKSLKECIYPSNNELCIPKDFEPNCISSDEFKACEEEENVSSDGYCGKDHGKCPSGQCCNSDGKCGTKKEFCYVSKGCQTKYGDCKDQCEELYDQLRNFFPSEDESIKCTSNEQGKMKSLHMGIFNPGYHQPFVNQLVNVPELESLTLFYMEGVENYEPLRQLKNLNTLIIEWNSNPDIKEFPKDITYLTNLKTLILPSTNIETLPENFSNLKNLENLKLTSNKLKALPDSFGKLENLKSL</sequence>
<feature type="chain" id="PRO_5013073236" evidence="5">
    <location>
        <begin position="22"/>
        <end position="1052"/>
    </location>
</feature>
<feature type="domain" description="Chitin-binding type-1" evidence="6">
    <location>
        <begin position="854"/>
        <end position="898"/>
    </location>
</feature>
<dbReference type="Proteomes" id="UP000193944">
    <property type="component" value="Unassembled WGS sequence"/>
</dbReference>
<feature type="domain" description="Chitin-binding type-1" evidence="6">
    <location>
        <begin position="485"/>
        <end position="529"/>
    </location>
</feature>
<dbReference type="PROSITE" id="PS50941">
    <property type="entry name" value="CHIT_BIND_I_2"/>
    <property type="match status" value="2"/>
</dbReference>
<dbReference type="InterPro" id="IPR003591">
    <property type="entry name" value="Leu-rich_rpt_typical-subtyp"/>
</dbReference>
<keyword evidence="2 4" id="KW-0147">Chitin-binding</keyword>
<proteinExistence type="predicted"/>
<dbReference type="OrthoDB" id="676979at2759"/>
<evidence type="ECO:0000256" key="4">
    <source>
        <dbReference type="PROSITE-ProRule" id="PRU00261"/>
    </source>
</evidence>
<evidence type="ECO:0000259" key="6">
    <source>
        <dbReference type="PROSITE" id="PS50941"/>
    </source>
</evidence>
<keyword evidence="1" id="KW-0433">Leucine-rich repeat</keyword>
<dbReference type="Gene3D" id="3.30.60.10">
    <property type="entry name" value="Endochitinase-like"/>
    <property type="match status" value="2"/>
</dbReference>
<dbReference type="PRINTS" id="PR00019">
    <property type="entry name" value="LEURICHRPT"/>
</dbReference>
<evidence type="ECO:0000256" key="1">
    <source>
        <dbReference type="ARBA" id="ARBA00022614"/>
    </source>
</evidence>
<dbReference type="GO" id="GO:0005737">
    <property type="term" value="C:cytoplasm"/>
    <property type="evidence" value="ECO:0007669"/>
    <property type="project" value="TreeGrafter"/>
</dbReference>
<dbReference type="STRING" id="1754192.A0A1Y1WXA5"/>
<dbReference type="PANTHER" id="PTHR48051">
    <property type="match status" value="1"/>
</dbReference>
<dbReference type="InterPro" id="IPR001611">
    <property type="entry name" value="Leu-rich_rpt"/>
</dbReference>
<dbReference type="EMBL" id="MCFG01000220">
    <property type="protein sequence ID" value="ORX78170.1"/>
    <property type="molecule type" value="Genomic_DNA"/>
</dbReference>
<dbReference type="SUPFAM" id="SSF52047">
    <property type="entry name" value="RNI-like"/>
    <property type="match status" value="1"/>
</dbReference>
<dbReference type="Pfam" id="PF23598">
    <property type="entry name" value="LRR_14"/>
    <property type="match status" value="2"/>
</dbReference>
<keyword evidence="3" id="KW-0677">Repeat</keyword>
<dbReference type="CDD" id="cd00035">
    <property type="entry name" value="ChtBD1"/>
    <property type="match status" value="2"/>
</dbReference>
<dbReference type="PROSITE" id="PS51450">
    <property type="entry name" value="LRR"/>
    <property type="match status" value="4"/>
</dbReference>
<evidence type="ECO:0000256" key="3">
    <source>
        <dbReference type="ARBA" id="ARBA00022737"/>
    </source>
</evidence>